<dbReference type="Pfam" id="PF00378">
    <property type="entry name" value="ECH_1"/>
    <property type="match status" value="1"/>
</dbReference>
<dbReference type="GO" id="GO:0003824">
    <property type="term" value="F:catalytic activity"/>
    <property type="evidence" value="ECO:0007669"/>
    <property type="project" value="UniProtKB-ARBA"/>
</dbReference>
<organism evidence="1 2">
    <name type="scientific">Parafrankia irregularis</name>
    <dbReference type="NCBI Taxonomy" id="795642"/>
    <lineage>
        <taxon>Bacteria</taxon>
        <taxon>Bacillati</taxon>
        <taxon>Actinomycetota</taxon>
        <taxon>Actinomycetes</taxon>
        <taxon>Frankiales</taxon>
        <taxon>Frankiaceae</taxon>
        <taxon>Parafrankia</taxon>
    </lineage>
</organism>
<dbReference type="AlphaFoldDB" id="A0A0S4QE20"/>
<dbReference type="Proteomes" id="UP000198802">
    <property type="component" value="Unassembled WGS sequence"/>
</dbReference>
<dbReference type="CDD" id="cd06558">
    <property type="entry name" value="crotonase-like"/>
    <property type="match status" value="1"/>
</dbReference>
<dbReference type="PANTHER" id="PTHR43459">
    <property type="entry name" value="ENOYL-COA HYDRATASE"/>
    <property type="match status" value="1"/>
</dbReference>
<protein>
    <submittedName>
        <fullName evidence="1">Enoyl-CoA hydratase/carnithine racemase</fullName>
    </submittedName>
</protein>
<evidence type="ECO:0000313" key="2">
    <source>
        <dbReference type="Proteomes" id="UP000198802"/>
    </source>
</evidence>
<name>A0A0S4QE20_9ACTN</name>
<evidence type="ECO:0000313" key="1">
    <source>
        <dbReference type="EMBL" id="CUU53748.1"/>
    </source>
</evidence>
<sequence>MSVPVAAVSAAAATRLVTVTSGPCASLTVSSGTPGGAGVNASVPGVAAAMDDALRDLRGDIRVVVVRGLARLPQLPAPQTGSGTAAGSSFDRSFDRWSRVVRRLSERPDRVSVAVLAGQVSGVGLALALACDLRVMAQDSALRFTDSGHGRVPALGVARALLGSIGYSRALHLCLTGQPVSAHEAAGLGLAAVVVPGDRLDAEVGRLVDRVLAVPRDAATELKALLAGARHDADADADTAALARLLAAEAGNVG</sequence>
<dbReference type="Gene3D" id="3.90.226.10">
    <property type="entry name" value="2-enoyl-CoA Hydratase, Chain A, domain 1"/>
    <property type="match status" value="1"/>
</dbReference>
<dbReference type="EMBL" id="FAOZ01000001">
    <property type="protein sequence ID" value="CUU53748.1"/>
    <property type="molecule type" value="Genomic_DNA"/>
</dbReference>
<dbReference type="PANTHER" id="PTHR43459:SF1">
    <property type="entry name" value="EG:BACN32G11.4 PROTEIN"/>
    <property type="match status" value="1"/>
</dbReference>
<keyword evidence="2" id="KW-1185">Reference proteome</keyword>
<dbReference type="InterPro" id="IPR029045">
    <property type="entry name" value="ClpP/crotonase-like_dom_sf"/>
</dbReference>
<dbReference type="InterPro" id="IPR001753">
    <property type="entry name" value="Enoyl-CoA_hydra/iso"/>
</dbReference>
<proteinExistence type="predicted"/>
<accession>A0A0S4QE20</accession>
<gene>
    <name evidence="1" type="ORF">Ga0074812_101246</name>
</gene>
<dbReference type="SUPFAM" id="SSF52096">
    <property type="entry name" value="ClpP/crotonase"/>
    <property type="match status" value="1"/>
</dbReference>
<reference evidence="2" key="1">
    <citation type="submission" date="2015-11" db="EMBL/GenBank/DDBJ databases">
        <authorList>
            <person name="Varghese N."/>
        </authorList>
    </citation>
    <scope>NUCLEOTIDE SEQUENCE [LARGE SCALE GENOMIC DNA]</scope>
    <source>
        <strain evidence="2">DSM 45899</strain>
    </source>
</reference>